<dbReference type="InterPro" id="IPR000843">
    <property type="entry name" value="HTH_LacI"/>
</dbReference>
<evidence type="ECO:0000313" key="5">
    <source>
        <dbReference type="EMBL" id="MDU0340514.1"/>
    </source>
</evidence>
<evidence type="ECO:0000256" key="2">
    <source>
        <dbReference type="ARBA" id="ARBA00023125"/>
    </source>
</evidence>
<dbReference type="PROSITE" id="PS50932">
    <property type="entry name" value="HTH_LACI_2"/>
    <property type="match status" value="1"/>
</dbReference>
<evidence type="ECO:0000313" key="6">
    <source>
        <dbReference type="Proteomes" id="UP001254257"/>
    </source>
</evidence>
<accession>A0ABU3S6W8</accession>
<dbReference type="Gene3D" id="1.10.260.40">
    <property type="entry name" value="lambda repressor-like DNA-binding domains"/>
    <property type="match status" value="1"/>
</dbReference>
<dbReference type="Proteomes" id="UP001254257">
    <property type="component" value="Unassembled WGS sequence"/>
</dbReference>
<keyword evidence="1" id="KW-0805">Transcription regulation</keyword>
<dbReference type="PANTHER" id="PTHR30146">
    <property type="entry name" value="LACI-RELATED TRANSCRIPTIONAL REPRESSOR"/>
    <property type="match status" value="1"/>
</dbReference>
<evidence type="ECO:0000259" key="4">
    <source>
        <dbReference type="PROSITE" id="PS50932"/>
    </source>
</evidence>
<organism evidence="5 6">
    <name type="scientific">Bosea rubneri</name>
    <dbReference type="NCBI Taxonomy" id="3075434"/>
    <lineage>
        <taxon>Bacteria</taxon>
        <taxon>Pseudomonadati</taxon>
        <taxon>Pseudomonadota</taxon>
        <taxon>Alphaproteobacteria</taxon>
        <taxon>Hyphomicrobiales</taxon>
        <taxon>Boseaceae</taxon>
        <taxon>Bosea</taxon>
    </lineage>
</organism>
<dbReference type="CDD" id="cd01392">
    <property type="entry name" value="HTH_LacI"/>
    <property type="match status" value="1"/>
</dbReference>
<dbReference type="Pfam" id="PF00532">
    <property type="entry name" value="Peripla_BP_1"/>
    <property type="match status" value="1"/>
</dbReference>
<proteinExistence type="predicted"/>
<dbReference type="EMBL" id="JAWDID010000014">
    <property type="protein sequence ID" value="MDU0340514.1"/>
    <property type="molecule type" value="Genomic_DNA"/>
</dbReference>
<keyword evidence="6" id="KW-1185">Reference proteome</keyword>
<dbReference type="RefSeq" id="WP_316018381.1">
    <property type="nucleotide sequence ID" value="NZ_JAWDID010000014.1"/>
</dbReference>
<dbReference type="Pfam" id="PF00356">
    <property type="entry name" value="LacI"/>
    <property type="match status" value="1"/>
</dbReference>
<keyword evidence="2 5" id="KW-0238">DNA-binding</keyword>
<feature type="domain" description="HTH lacI-type" evidence="4">
    <location>
        <begin position="12"/>
        <end position="66"/>
    </location>
</feature>
<dbReference type="SUPFAM" id="SSF53822">
    <property type="entry name" value="Periplasmic binding protein-like I"/>
    <property type="match status" value="1"/>
</dbReference>
<name>A0ABU3S6W8_9HYPH</name>
<evidence type="ECO:0000256" key="3">
    <source>
        <dbReference type="ARBA" id="ARBA00023163"/>
    </source>
</evidence>
<reference evidence="5 6" key="1">
    <citation type="submission" date="2023-09" db="EMBL/GenBank/DDBJ databases">
        <title>Whole genome shotgun sequencing (WGS) of Bosea sp. ZW T0_25, isolated from stored onions (Allium cepa).</title>
        <authorList>
            <person name="Stoll D.A."/>
            <person name="Huch M."/>
        </authorList>
    </citation>
    <scope>NUCLEOTIDE SEQUENCE [LARGE SCALE GENOMIC DNA]</scope>
    <source>
        <strain evidence="5 6">ZW T0_25</strain>
    </source>
</reference>
<dbReference type="GO" id="GO:0003677">
    <property type="term" value="F:DNA binding"/>
    <property type="evidence" value="ECO:0007669"/>
    <property type="project" value="UniProtKB-KW"/>
</dbReference>
<dbReference type="PANTHER" id="PTHR30146:SF33">
    <property type="entry name" value="TRANSCRIPTIONAL REGULATOR"/>
    <property type="match status" value="1"/>
</dbReference>
<dbReference type="SMART" id="SM00354">
    <property type="entry name" value="HTH_LACI"/>
    <property type="match status" value="1"/>
</dbReference>
<dbReference type="Gene3D" id="3.40.50.2300">
    <property type="match status" value="2"/>
</dbReference>
<dbReference type="InterPro" id="IPR001761">
    <property type="entry name" value="Peripla_BP/Lac1_sug-bd_dom"/>
</dbReference>
<dbReference type="CDD" id="cd01575">
    <property type="entry name" value="PBP1_GntR"/>
    <property type="match status" value="1"/>
</dbReference>
<dbReference type="InterPro" id="IPR028082">
    <property type="entry name" value="Peripla_BP_I"/>
</dbReference>
<dbReference type="SUPFAM" id="SSF47413">
    <property type="entry name" value="lambda repressor-like DNA-binding domains"/>
    <property type="match status" value="1"/>
</dbReference>
<protein>
    <submittedName>
        <fullName evidence="5">LacI family DNA-binding transcriptional regulator</fullName>
    </submittedName>
</protein>
<gene>
    <name evidence="5" type="ORF">RKE40_11500</name>
</gene>
<keyword evidence="3" id="KW-0804">Transcription</keyword>
<comment type="caution">
    <text evidence="5">The sequence shown here is derived from an EMBL/GenBank/DDBJ whole genome shotgun (WGS) entry which is preliminary data.</text>
</comment>
<dbReference type="InterPro" id="IPR010982">
    <property type="entry name" value="Lambda_DNA-bd_dom_sf"/>
</dbReference>
<sequence>MRDPAEEGSGNATIRDVAKRAGVSIMTVSRAFSAPKTVAAATLLRIESAADEIGYVPHRLAGALRSGVSRMVAAIVPSLENSLFAAFLQGLSDGLAENGLLLTAGDAGRRPDAEDRLIAECLTLKPRALVLHETAHRPETVARLRRLDVPVIEVGDLVDDPVQHNLSFSNKDAAAALTRHLLARGRRRIGFLNLPVALSTRAGRRLDGYRAALQEAGIEIAPELIVESAGGYEAAIAAAGRLLGSGTELDAIIGAGDVFAIGALLACQKAGRRVPEDIAIASFDDHEICRQLSPALTALSIPRREIGLRTAGLIVGLGDGKAAGTAIRENVGFTLAARASS</sequence>
<evidence type="ECO:0000256" key="1">
    <source>
        <dbReference type="ARBA" id="ARBA00023015"/>
    </source>
</evidence>